<proteinExistence type="predicted"/>
<dbReference type="InterPro" id="IPR011008">
    <property type="entry name" value="Dimeric_a/b-barrel"/>
</dbReference>
<dbReference type="Gene3D" id="3.30.70.100">
    <property type="match status" value="2"/>
</dbReference>
<reference evidence="2" key="1">
    <citation type="submission" date="2024-07" db="EMBL/GenBank/DDBJ databases">
        <authorList>
            <person name="Yu S.T."/>
        </authorList>
    </citation>
    <scope>NUCLEOTIDE SEQUENCE</scope>
    <source>
        <strain evidence="2">R44</strain>
    </source>
</reference>
<dbReference type="Pfam" id="PF03992">
    <property type="entry name" value="ABM"/>
    <property type="match status" value="1"/>
</dbReference>
<dbReference type="SUPFAM" id="SSF54909">
    <property type="entry name" value="Dimeric alpha+beta barrel"/>
    <property type="match status" value="2"/>
</dbReference>
<keyword evidence="2" id="KW-0503">Monooxygenase</keyword>
<organism evidence="2">
    <name type="scientific">Streptomyces sp. R44</name>
    <dbReference type="NCBI Taxonomy" id="3238633"/>
    <lineage>
        <taxon>Bacteria</taxon>
        <taxon>Bacillati</taxon>
        <taxon>Actinomycetota</taxon>
        <taxon>Actinomycetes</taxon>
        <taxon>Kitasatosporales</taxon>
        <taxon>Streptomycetaceae</taxon>
        <taxon>Streptomyces</taxon>
    </lineage>
</organism>
<gene>
    <name evidence="2" type="ORF">AB5J54_10120</name>
</gene>
<dbReference type="RefSeq" id="WP_369143581.1">
    <property type="nucleotide sequence ID" value="NZ_CP163444.1"/>
</dbReference>
<dbReference type="EMBL" id="CP163444">
    <property type="protein sequence ID" value="XDQ70850.1"/>
    <property type="molecule type" value="Genomic_DNA"/>
</dbReference>
<sequence>MNAVTRPDARPDLRRPGVGAVLASTWRVATPERQRAAVEAIRRTWESKEWPDLGLLSYSVYIGTDGDTLLHYSQWTAQEAYDAFVAGYRGDRNAEIDAAVPGIERVALHRYAAPHRSAVLGEESAGAVPGAIAAVEVDFDGPDAGRQEAWVDAVLTAMADDEGKRAVRGGIGAHFHRSVDGTRVLNLAEWESEQAHVEWQAEYAPLSEAWRKVHEYPGLVGSRVRRYTPALSLDAGV</sequence>
<keyword evidence="2" id="KW-0560">Oxidoreductase</keyword>
<dbReference type="AlphaFoldDB" id="A0AB39SYM4"/>
<dbReference type="GO" id="GO:0004497">
    <property type="term" value="F:monooxygenase activity"/>
    <property type="evidence" value="ECO:0007669"/>
    <property type="project" value="UniProtKB-KW"/>
</dbReference>
<evidence type="ECO:0000313" key="2">
    <source>
        <dbReference type="EMBL" id="XDQ70850.1"/>
    </source>
</evidence>
<dbReference type="InterPro" id="IPR007138">
    <property type="entry name" value="ABM_dom"/>
</dbReference>
<protein>
    <submittedName>
        <fullName evidence="2">Antibiotic biosynthesis monooxygenase</fullName>
    </submittedName>
</protein>
<accession>A0AB39SYM4</accession>
<evidence type="ECO:0000259" key="1">
    <source>
        <dbReference type="Pfam" id="PF03992"/>
    </source>
</evidence>
<feature type="domain" description="ABM" evidence="1">
    <location>
        <begin position="142"/>
        <end position="202"/>
    </location>
</feature>
<name>A0AB39SYM4_9ACTN</name>